<reference evidence="19 20" key="1">
    <citation type="journal article" date="2018" name="Sci. Rep.">
        <title>Genomic signatures of local adaptation to the degree of environmental predictability in rotifers.</title>
        <authorList>
            <person name="Franch-Gras L."/>
            <person name="Hahn C."/>
            <person name="Garcia-Roger E.M."/>
            <person name="Carmona M.J."/>
            <person name="Serra M."/>
            <person name="Gomez A."/>
        </authorList>
    </citation>
    <scope>NUCLEOTIDE SEQUENCE [LARGE SCALE GENOMIC DNA]</scope>
    <source>
        <strain evidence="19">HYR1</strain>
    </source>
</reference>
<accession>A0A3M7SZ71</accession>
<evidence type="ECO:0000256" key="13">
    <source>
        <dbReference type="ARBA" id="ARBA00023288"/>
    </source>
</evidence>
<keyword evidence="11" id="KW-0342">GTP-binding</keyword>
<evidence type="ECO:0000256" key="2">
    <source>
        <dbReference type="ARBA" id="ARBA00006270"/>
    </source>
</evidence>
<sequence>MNIHGNSSDRKIDFFPLPYLSDSAYSKITDFDQNTKNYSKIIKFHKSRHELRSSKVIVIGGLGCGKSSLVQRFVNNCFNQDYKSTIGVDFEVEQFLILNMLFNLQIWDTAGQERFKCIASAYYRGAQSIIVVFDLNDTESLYSSEKWLLEALKVIEYNQTTPFIFLVGTKKDILDGNMDFIKYKVHTDASNLAARLNAEYWPLSSLTGENVENFFKRVAALAFNQSIKNEIITSNTIERADQKKIGENISLCIEKIKNPKQEIDVFSVNKCC</sequence>
<keyword evidence="6" id="KW-0547">Nucleotide-binding</keyword>
<dbReference type="AlphaFoldDB" id="A0A3M7SZ71"/>
<comment type="subcellular location">
    <subcellularLocation>
        <location evidence="15">Golgi apparatus membrane</location>
        <topology evidence="15">Lipid-anchor</topology>
    </subcellularLocation>
</comment>
<protein>
    <recommendedName>
        <fullName evidence="18">Ras-related protein Rab-36</fullName>
        <ecNumber evidence="3">3.6.5.2</ecNumber>
    </recommendedName>
</protein>
<dbReference type="Gene3D" id="3.40.50.300">
    <property type="entry name" value="P-loop containing nucleotide triphosphate hydrolases"/>
    <property type="match status" value="1"/>
</dbReference>
<dbReference type="Proteomes" id="UP000276133">
    <property type="component" value="Unassembled WGS sequence"/>
</dbReference>
<keyword evidence="20" id="KW-1185">Reference proteome</keyword>
<keyword evidence="4" id="KW-0813">Transport</keyword>
<dbReference type="SMART" id="SM00173">
    <property type="entry name" value="RAS"/>
    <property type="match status" value="1"/>
</dbReference>
<keyword evidence="12" id="KW-0472">Membrane</keyword>
<keyword evidence="10" id="KW-0333">Golgi apparatus</keyword>
<comment type="cofactor">
    <cofactor evidence="1">
        <name>Mg(2+)</name>
        <dbReference type="ChEBI" id="CHEBI:18420"/>
    </cofactor>
</comment>
<dbReference type="SMART" id="SM00176">
    <property type="entry name" value="RAN"/>
    <property type="match status" value="1"/>
</dbReference>
<evidence type="ECO:0000256" key="3">
    <source>
        <dbReference type="ARBA" id="ARBA00011984"/>
    </source>
</evidence>
<comment type="similarity">
    <text evidence="2">Belongs to the small GTPase superfamily. Rab family.</text>
</comment>
<dbReference type="PROSITE" id="PS51421">
    <property type="entry name" value="RAS"/>
    <property type="match status" value="1"/>
</dbReference>
<organism evidence="19 20">
    <name type="scientific">Brachionus plicatilis</name>
    <name type="common">Marine rotifer</name>
    <name type="synonym">Brachionus muelleri</name>
    <dbReference type="NCBI Taxonomy" id="10195"/>
    <lineage>
        <taxon>Eukaryota</taxon>
        <taxon>Metazoa</taxon>
        <taxon>Spiralia</taxon>
        <taxon>Gnathifera</taxon>
        <taxon>Rotifera</taxon>
        <taxon>Eurotatoria</taxon>
        <taxon>Monogononta</taxon>
        <taxon>Pseudotrocha</taxon>
        <taxon>Ploima</taxon>
        <taxon>Brachionidae</taxon>
        <taxon>Brachionus</taxon>
    </lineage>
</organism>
<keyword evidence="9" id="KW-0653">Protein transport</keyword>
<evidence type="ECO:0000256" key="6">
    <source>
        <dbReference type="ARBA" id="ARBA00022741"/>
    </source>
</evidence>
<keyword evidence="7" id="KW-0378">Hydrolase</keyword>
<evidence type="ECO:0000256" key="15">
    <source>
        <dbReference type="ARBA" id="ARBA00037794"/>
    </source>
</evidence>
<dbReference type="STRING" id="10195.A0A3M7SZ71"/>
<dbReference type="PRINTS" id="PR00449">
    <property type="entry name" value="RASTRNSFRMNG"/>
</dbReference>
<dbReference type="FunFam" id="3.40.50.300:FF:000707">
    <property type="entry name" value="RAB36, member RAS oncogene family"/>
    <property type="match status" value="1"/>
</dbReference>
<dbReference type="SMART" id="SM00175">
    <property type="entry name" value="RAB"/>
    <property type="match status" value="1"/>
</dbReference>
<dbReference type="GO" id="GO:0015031">
    <property type="term" value="P:protein transport"/>
    <property type="evidence" value="ECO:0007669"/>
    <property type="project" value="UniProtKB-KW"/>
</dbReference>
<evidence type="ECO:0000256" key="10">
    <source>
        <dbReference type="ARBA" id="ARBA00023034"/>
    </source>
</evidence>
<comment type="function">
    <text evidence="17">The small GTPases Rab are key regulators of intracellular membrane trafficking, from the formation of transport vesicles to their fusion with membranes. Rabs cycle between an inactive GDP-bound form and an active GTP-bound form that is able to recruit to membranes different sets of downstream effectors directly responsible for vesicle formation, movement, tethering and fusion.</text>
</comment>
<keyword evidence="5" id="KW-0479">Metal-binding</keyword>
<evidence type="ECO:0000313" key="20">
    <source>
        <dbReference type="Proteomes" id="UP000276133"/>
    </source>
</evidence>
<evidence type="ECO:0000256" key="5">
    <source>
        <dbReference type="ARBA" id="ARBA00022723"/>
    </source>
</evidence>
<evidence type="ECO:0000256" key="7">
    <source>
        <dbReference type="ARBA" id="ARBA00022801"/>
    </source>
</evidence>
<gene>
    <name evidence="19" type="ORF">BpHYR1_035051</name>
</gene>
<evidence type="ECO:0000256" key="4">
    <source>
        <dbReference type="ARBA" id="ARBA00022448"/>
    </source>
</evidence>
<dbReference type="EC" id="3.6.5.2" evidence="3"/>
<name>A0A3M7SZ71_BRAPC</name>
<dbReference type="SMART" id="SM00174">
    <property type="entry name" value="RHO"/>
    <property type="match status" value="1"/>
</dbReference>
<keyword evidence="8" id="KW-0460">Magnesium</keyword>
<dbReference type="InterPro" id="IPR027417">
    <property type="entry name" value="P-loop_NTPase"/>
</dbReference>
<dbReference type="SUPFAM" id="SSF52540">
    <property type="entry name" value="P-loop containing nucleoside triphosphate hydrolases"/>
    <property type="match status" value="1"/>
</dbReference>
<keyword evidence="13" id="KW-0449">Lipoprotein</keyword>
<dbReference type="GO" id="GO:0000139">
    <property type="term" value="C:Golgi membrane"/>
    <property type="evidence" value="ECO:0007669"/>
    <property type="project" value="UniProtKB-SubCell"/>
</dbReference>
<keyword evidence="14" id="KW-0636">Prenylation</keyword>
<evidence type="ECO:0000256" key="11">
    <source>
        <dbReference type="ARBA" id="ARBA00023134"/>
    </source>
</evidence>
<evidence type="ECO:0000256" key="8">
    <source>
        <dbReference type="ARBA" id="ARBA00022842"/>
    </source>
</evidence>
<dbReference type="Pfam" id="PF00071">
    <property type="entry name" value="Ras"/>
    <property type="match status" value="1"/>
</dbReference>
<dbReference type="GO" id="GO:0003925">
    <property type="term" value="F:G protein activity"/>
    <property type="evidence" value="ECO:0007669"/>
    <property type="project" value="UniProtKB-EC"/>
</dbReference>
<dbReference type="InterPro" id="IPR005225">
    <property type="entry name" value="Small_GTP-bd"/>
</dbReference>
<dbReference type="InterPro" id="IPR050227">
    <property type="entry name" value="Rab"/>
</dbReference>
<dbReference type="EMBL" id="REGN01000561">
    <property type="protein sequence ID" value="RNA41052.1"/>
    <property type="molecule type" value="Genomic_DNA"/>
</dbReference>
<dbReference type="GO" id="GO:0005525">
    <property type="term" value="F:GTP binding"/>
    <property type="evidence" value="ECO:0007669"/>
    <property type="project" value="UniProtKB-KW"/>
</dbReference>
<comment type="caution">
    <text evidence="19">The sequence shown here is derived from an EMBL/GenBank/DDBJ whole genome shotgun (WGS) entry which is preliminary data.</text>
</comment>
<dbReference type="PROSITE" id="PS51419">
    <property type="entry name" value="RAB"/>
    <property type="match status" value="1"/>
</dbReference>
<evidence type="ECO:0000256" key="14">
    <source>
        <dbReference type="ARBA" id="ARBA00023289"/>
    </source>
</evidence>
<proteinExistence type="inferred from homology"/>
<dbReference type="NCBIfam" id="TIGR00231">
    <property type="entry name" value="small_GTP"/>
    <property type="match status" value="1"/>
</dbReference>
<evidence type="ECO:0000313" key="19">
    <source>
        <dbReference type="EMBL" id="RNA41052.1"/>
    </source>
</evidence>
<evidence type="ECO:0000256" key="9">
    <source>
        <dbReference type="ARBA" id="ARBA00022927"/>
    </source>
</evidence>
<evidence type="ECO:0000256" key="12">
    <source>
        <dbReference type="ARBA" id="ARBA00023136"/>
    </source>
</evidence>
<dbReference type="PANTHER" id="PTHR47977">
    <property type="entry name" value="RAS-RELATED PROTEIN RAB"/>
    <property type="match status" value="1"/>
</dbReference>
<evidence type="ECO:0000256" key="16">
    <source>
        <dbReference type="ARBA" id="ARBA00047660"/>
    </source>
</evidence>
<dbReference type="InterPro" id="IPR001806">
    <property type="entry name" value="Small_GTPase"/>
</dbReference>
<evidence type="ECO:0000256" key="1">
    <source>
        <dbReference type="ARBA" id="ARBA00001946"/>
    </source>
</evidence>
<dbReference type="OrthoDB" id="413584at2759"/>
<evidence type="ECO:0000256" key="18">
    <source>
        <dbReference type="ARBA" id="ARBA00067830"/>
    </source>
</evidence>
<dbReference type="GO" id="GO:0046872">
    <property type="term" value="F:metal ion binding"/>
    <property type="evidence" value="ECO:0007669"/>
    <property type="project" value="UniProtKB-KW"/>
</dbReference>
<comment type="catalytic activity">
    <reaction evidence="16">
        <text>GTP + H2O = GDP + phosphate + H(+)</text>
        <dbReference type="Rhea" id="RHEA:19669"/>
        <dbReference type="ChEBI" id="CHEBI:15377"/>
        <dbReference type="ChEBI" id="CHEBI:15378"/>
        <dbReference type="ChEBI" id="CHEBI:37565"/>
        <dbReference type="ChEBI" id="CHEBI:43474"/>
        <dbReference type="ChEBI" id="CHEBI:58189"/>
        <dbReference type="EC" id="3.6.5.2"/>
    </reaction>
    <physiologicalReaction direction="left-to-right" evidence="16">
        <dbReference type="Rhea" id="RHEA:19670"/>
    </physiologicalReaction>
</comment>
<evidence type="ECO:0000256" key="17">
    <source>
        <dbReference type="ARBA" id="ARBA00058763"/>
    </source>
</evidence>